<gene>
    <name evidence="1" type="ORF">KQX54_020959</name>
</gene>
<dbReference type="Proteomes" id="UP000826195">
    <property type="component" value="Unassembled WGS sequence"/>
</dbReference>
<dbReference type="EMBL" id="JAHXZJ010002609">
    <property type="protein sequence ID" value="KAH0541072.1"/>
    <property type="molecule type" value="Genomic_DNA"/>
</dbReference>
<organism evidence="1 2">
    <name type="scientific">Cotesia glomerata</name>
    <name type="common">Lepidopteran parasitic wasp</name>
    <name type="synonym">Apanteles glomeratus</name>
    <dbReference type="NCBI Taxonomy" id="32391"/>
    <lineage>
        <taxon>Eukaryota</taxon>
        <taxon>Metazoa</taxon>
        <taxon>Ecdysozoa</taxon>
        <taxon>Arthropoda</taxon>
        <taxon>Hexapoda</taxon>
        <taxon>Insecta</taxon>
        <taxon>Pterygota</taxon>
        <taxon>Neoptera</taxon>
        <taxon>Endopterygota</taxon>
        <taxon>Hymenoptera</taxon>
        <taxon>Apocrita</taxon>
        <taxon>Ichneumonoidea</taxon>
        <taxon>Braconidae</taxon>
        <taxon>Microgastrinae</taxon>
        <taxon>Cotesia</taxon>
    </lineage>
</organism>
<proteinExistence type="predicted"/>
<protein>
    <submittedName>
        <fullName evidence="1">Uncharacterized protein</fullName>
    </submittedName>
</protein>
<evidence type="ECO:0000313" key="2">
    <source>
        <dbReference type="Proteomes" id="UP000826195"/>
    </source>
</evidence>
<reference evidence="1 2" key="1">
    <citation type="journal article" date="2021" name="J. Hered.">
        <title>A chromosome-level genome assembly of the parasitoid wasp, Cotesia glomerata (Hymenoptera: Braconidae).</title>
        <authorList>
            <person name="Pinto B.J."/>
            <person name="Weis J.J."/>
            <person name="Gamble T."/>
            <person name="Ode P.J."/>
            <person name="Paul R."/>
            <person name="Zaspel J.M."/>
        </authorList>
    </citation>
    <scope>NUCLEOTIDE SEQUENCE [LARGE SCALE GENOMIC DNA]</scope>
    <source>
        <strain evidence="1">CgM1</strain>
    </source>
</reference>
<comment type="caution">
    <text evidence="1">The sequence shown here is derived from an EMBL/GenBank/DDBJ whole genome shotgun (WGS) entry which is preliminary data.</text>
</comment>
<accession>A0AAV7I2G8</accession>
<sequence>MTSEGRGELSGNLLTATRSQPLGLAFQILGAFYSLPSVPTAFQRAVVASPTSILRPVLRFLAPFGSRLSAKANGSTFLLLVFFYSNCQSQTFR</sequence>
<dbReference type="AlphaFoldDB" id="A0AAV7I2G8"/>
<keyword evidence="2" id="KW-1185">Reference proteome</keyword>
<name>A0AAV7I2G8_COTGL</name>
<evidence type="ECO:0000313" key="1">
    <source>
        <dbReference type="EMBL" id="KAH0541072.1"/>
    </source>
</evidence>